<feature type="region of interest" description="Disordered" evidence="1">
    <location>
        <begin position="477"/>
        <end position="541"/>
    </location>
</feature>
<evidence type="ECO:0000313" key="3">
    <source>
        <dbReference type="Proteomes" id="UP001163846"/>
    </source>
</evidence>
<proteinExistence type="predicted"/>
<feature type="compositionally biased region" description="Acidic residues" evidence="1">
    <location>
        <begin position="513"/>
        <end position="522"/>
    </location>
</feature>
<dbReference type="Proteomes" id="UP001163846">
    <property type="component" value="Unassembled WGS sequence"/>
</dbReference>
<evidence type="ECO:0000256" key="1">
    <source>
        <dbReference type="SAM" id="MobiDB-lite"/>
    </source>
</evidence>
<sequence>MSIDQNHPAVPTLPMAFDVDDVTPVPSSEGPDLMLAQNPTRSLSHSLSDPLSVFPSVVDSNGSIQTMHVSSANLASAAFMDPPTTLDPVAYPPPASSVAAFIPDFDSSFPVPSPAENAMAVKLPTGHASSLSPPMNHSVPPPVMHPPAPSYNAGQSSLQSALEPSVPSPGQHSPSVALPVNIAMPVPSLLVAPPPVTADKISSDERALTIGRDILDQVVQSASTAANLCRSEVGGRAEAGKIVDIVDDLRSKLAYVSDVISGFKDMSVGDPMYTPSDRVTDYPTPLPPVFESSDPYPANRNIADISMSVPAHDPSLDFNRKRCVTDIDAERRVKFKIEPQDDPSPPPSINAYPSVNDITHAHALQSPPATPPSNHHFVFNPLKPTCNYPTIANGPAQSIDNTPAPKFPPLRSAWSESVVPTRHSHSMSTGSISTRTVPDASFSGTVAQPVVPGRMNKTGSIGGAFVHPFTFSYANAPGPPPQWHSPPHSSGVISSRTSPDAGGAVETHAHEEDGGDDDDDEDSPRSGNHSHSTPSSDVPQEYRSAVDRIFFDYLNKTCSNLDATDSKGEAIHQTLMAKKMQRLDESPDFRPFKFRIQAFTNAFLEELARHGYPEEKIPMKKIRNYLWRHPFIQRYNEDGRKAKSKGNHIWNVEAKKAGDGKWQFRPFHRKLAGPFPGVAYCGLRWHWKPRVWDPQASWQNIPVFYSSPSLPSWLSWKGDELAGTPTPDAQSCDITVIAKFMLDGQESQLSNTFHINVAPRSAMDPTWSNRPSGAGTGAVDLPRRASDPMLTRLAARMPPQPPTNVSEHAPARVVEVLQNVAARVAEKTKTEVSIPSMSALDNLSHLAKQKDAVEHSLAAYDLALTGPTPPETHRLAVAAQAVVAEAAQHAVAPRAAAAGITPTPLLAIQVASIGEMTDLTQEALAAAVTMQGSASNDLDVIETTSNILAAHKTPIRSPSYANPVPVSTFV</sequence>
<feature type="region of interest" description="Disordered" evidence="1">
    <location>
        <begin position="125"/>
        <end position="173"/>
    </location>
</feature>
<feature type="compositionally biased region" description="Polar residues" evidence="1">
    <location>
        <begin position="525"/>
        <end position="538"/>
    </location>
</feature>
<dbReference type="EMBL" id="MU806393">
    <property type="protein sequence ID" value="KAJ3835626.1"/>
    <property type="molecule type" value="Genomic_DNA"/>
</dbReference>
<gene>
    <name evidence="2" type="ORF">F5878DRAFT_663706</name>
</gene>
<name>A0AA38P3V5_9AGAR</name>
<dbReference type="InterPro" id="IPR015919">
    <property type="entry name" value="Cadherin-like_sf"/>
</dbReference>
<dbReference type="GO" id="GO:0005509">
    <property type="term" value="F:calcium ion binding"/>
    <property type="evidence" value="ECO:0007669"/>
    <property type="project" value="InterPro"/>
</dbReference>
<dbReference type="AlphaFoldDB" id="A0AA38P3V5"/>
<accession>A0AA38P3V5</accession>
<feature type="compositionally biased region" description="Polar residues" evidence="1">
    <location>
        <begin position="152"/>
        <end position="173"/>
    </location>
</feature>
<dbReference type="SUPFAM" id="SSF49313">
    <property type="entry name" value="Cadherin-like"/>
    <property type="match status" value="1"/>
</dbReference>
<dbReference type="GO" id="GO:0016020">
    <property type="term" value="C:membrane"/>
    <property type="evidence" value="ECO:0007669"/>
    <property type="project" value="InterPro"/>
</dbReference>
<keyword evidence="3" id="KW-1185">Reference proteome</keyword>
<reference evidence="2" key="1">
    <citation type="submission" date="2022-08" db="EMBL/GenBank/DDBJ databases">
        <authorList>
            <consortium name="DOE Joint Genome Institute"/>
            <person name="Min B."/>
            <person name="Riley R."/>
            <person name="Sierra-Patev S."/>
            <person name="Naranjo-Ortiz M."/>
            <person name="Looney B."/>
            <person name="Konkel Z."/>
            <person name="Slot J.C."/>
            <person name="Sakamoto Y."/>
            <person name="Steenwyk J.L."/>
            <person name="Rokas A."/>
            <person name="Carro J."/>
            <person name="Camarero S."/>
            <person name="Ferreira P."/>
            <person name="Molpeceres G."/>
            <person name="Ruiz-Duenas F.J."/>
            <person name="Serrano A."/>
            <person name="Henrissat B."/>
            <person name="Drula E."/>
            <person name="Hughes K.W."/>
            <person name="Mata J.L."/>
            <person name="Ishikawa N.K."/>
            <person name="Vargas-Isla R."/>
            <person name="Ushijima S."/>
            <person name="Smith C.A."/>
            <person name="Ahrendt S."/>
            <person name="Andreopoulos W."/>
            <person name="He G."/>
            <person name="Labutti K."/>
            <person name="Lipzen A."/>
            <person name="Ng V."/>
            <person name="Sandor L."/>
            <person name="Barry K."/>
            <person name="Martinez A.T."/>
            <person name="Xiao Y."/>
            <person name="Gibbons J.G."/>
            <person name="Terashima K."/>
            <person name="Hibbett D.S."/>
            <person name="Grigoriev I.V."/>
        </authorList>
    </citation>
    <scope>NUCLEOTIDE SEQUENCE</scope>
    <source>
        <strain evidence="2">TFB9207</strain>
    </source>
</reference>
<protein>
    <submittedName>
        <fullName evidence="2">Uncharacterized protein</fullName>
    </submittedName>
</protein>
<evidence type="ECO:0000313" key="2">
    <source>
        <dbReference type="EMBL" id="KAJ3835626.1"/>
    </source>
</evidence>
<comment type="caution">
    <text evidence="2">The sequence shown here is derived from an EMBL/GenBank/DDBJ whole genome shotgun (WGS) entry which is preliminary data.</text>
</comment>
<feature type="compositionally biased region" description="Pro residues" evidence="1">
    <location>
        <begin position="139"/>
        <end position="149"/>
    </location>
</feature>
<organism evidence="2 3">
    <name type="scientific">Lentinula raphanica</name>
    <dbReference type="NCBI Taxonomy" id="153919"/>
    <lineage>
        <taxon>Eukaryota</taxon>
        <taxon>Fungi</taxon>
        <taxon>Dikarya</taxon>
        <taxon>Basidiomycota</taxon>
        <taxon>Agaricomycotina</taxon>
        <taxon>Agaricomycetes</taxon>
        <taxon>Agaricomycetidae</taxon>
        <taxon>Agaricales</taxon>
        <taxon>Marasmiineae</taxon>
        <taxon>Omphalotaceae</taxon>
        <taxon>Lentinula</taxon>
    </lineage>
</organism>